<dbReference type="GO" id="GO:0020037">
    <property type="term" value="F:heme binding"/>
    <property type="evidence" value="ECO:0007669"/>
    <property type="project" value="InterPro"/>
</dbReference>
<dbReference type="AlphaFoldDB" id="A0A3S9Y4I6"/>
<evidence type="ECO:0000256" key="3">
    <source>
        <dbReference type="ARBA" id="ARBA00022723"/>
    </source>
</evidence>
<dbReference type="Proteomes" id="UP000275579">
    <property type="component" value="Chromosome"/>
</dbReference>
<dbReference type="CDD" id="cd11031">
    <property type="entry name" value="Cyp158A-like"/>
    <property type="match status" value="1"/>
</dbReference>
<dbReference type="InterPro" id="IPR002397">
    <property type="entry name" value="Cyt_P450_B"/>
</dbReference>
<protein>
    <submittedName>
        <fullName evidence="9">Cytochrome P450</fullName>
    </submittedName>
</protein>
<keyword evidence="2 7" id="KW-0349">Heme</keyword>
<dbReference type="InterPro" id="IPR001128">
    <property type="entry name" value="Cyt_P450"/>
</dbReference>
<feature type="region of interest" description="Disordered" evidence="8">
    <location>
        <begin position="1"/>
        <end position="20"/>
    </location>
</feature>
<dbReference type="InterPro" id="IPR036396">
    <property type="entry name" value="Cyt_P450_sf"/>
</dbReference>
<evidence type="ECO:0000256" key="5">
    <source>
        <dbReference type="ARBA" id="ARBA00023004"/>
    </source>
</evidence>
<dbReference type="Gene3D" id="1.10.630.10">
    <property type="entry name" value="Cytochrome P450"/>
    <property type="match status" value="1"/>
</dbReference>
<dbReference type="GO" id="GO:0004497">
    <property type="term" value="F:monooxygenase activity"/>
    <property type="evidence" value="ECO:0007669"/>
    <property type="project" value="UniProtKB-KW"/>
</dbReference>
<evidence type="ECO:0000313" key="9">
    <source>
        <dbReference type="EMBL" id="AZS69926.1"/>
    </source>
</evidence>
<dbReference type="EMBL" id="CP029042">
    <property type="protein sequence ID" value="AZS69926.1"/>
    <property type="molecule type" value="Genomic_DNA"/>
</dbReference>
<dbReference type="PANTHER" id="PTHR46696:SF1">
    <property type="entry name" value="CYTOCHROME P450 YJIB-RELATED"/>
    <property type="match status" value="1"/>
</dbReference>
<dbReference type="InterPro" id="IPR017972">
    <property type="entry name" value="Cyt_P450_CS"/>
</dbReference>
<proteinExistence type="inferred from homology"/>
<dbReference type="Pfam" id="PF00067">
    <property type="entry name" value="p450"/>
    <property type="match status" value="1"/>
</dbReference>
<dbReference type="GO" id="GO:0016705">
    <property type="term" value="F:oxidoreductase activity, acting on paired donors, with incorporation or reduction of molecular oxygen"/>
    <property type="evidence" value="ECO:0007669"/>
    <property type="project" value="InterPro"/>
</dbReference>
<dbReference type="GO" id="GO:0005506">
    <property type="term" value="F:iron ion binding"/>
    <property type="evidence" value="ECO:0007669"/>
    <property type="project" value="InterPro"/>
</dbReference>
<keyword evidence="5 7" id="KW-0408">Iron</keyword>
<dbReference type="PANTHER" id="PTHR46696">
    <property type="entry name" value="P450, PUTATIVE (EUROFUNG)-RELATED"/>
    <property type="match status" value="1"/>
</dbReference>
<dbReference type="RefSeq" id="WP_127149157.1">
    <property type="nucleotide sequence ID" value="NZ_CP029042.1"/>
</dbReference>
<evidence type="ECO:0000256" key="6">
    <source>
        <dbReference type="ARBA" id="ARBA00023033"/>
    </source>
</evidence>
<dbReference type="SUPFAM" id="SSF48264">
    <property type="entry name" value="Cytochrome P450"/>
    <property type="match status" value="1"/>
</dbReference>
<reference evidence="9 10" key="1">
    <citation type="submission" date="2018-04" db="EMBL/GenBank/DDBJ databases">
        <title>Complete genome sequences of Streptomyces lydicus strain WYEC and characterization of antagonistic properties of biological control agents.</title>
        <authorList>
            <person name="Mariita R.M."/>
            <person name="Sello J.K."/>
        </authorList>
    </citation>
    <scope>NUCLEOTIDE SEQUENCE [LARGE SCALE GENOMIC DNA]</scope>
    <source>
        <strain evidence="9 10">WYEC 108</strain>
    </source>
</reference>
<dbReference type="PROSITE" id="PS00086">
    <property type="entry name" value="CYTOCHROME_P450"/>
    <property type="match status" value="1"/>
</dbReference>
<evidence type="ECO:0000256" key="8">
    <source>
        <dbReference type="SAM" id="MobiDB-lite"/>
    </source>
</evidence>
<comment type="similarity">
    <text evidence="1 7">Belongs to the cytochrome P450 family.</text>
</comment>
<name>A0A3S9Y4I6_9ACTN</name>
<organism evidence="9 10">
    <name type="scientific">Streptomyces lydicus</name>
    <dbReference type="NCBI Taxonomy" id="47763"/>
    <lineage>
        <taxon>Bacteria</taxon>
        <taxon>Bacillati</taxon>
        <taxon>Actinomycetota</taxon>
        <taxon>Actinomycetes</taxon>
        <taxon>Kitasatosporales</taxon>
        <taxon>Streptomycetaceae</taxon>
        <taxon>Streptomyces</taxon>
    </lineage>
</organism>
<evidence type="ECO:0000313" key="10">
    <source>
        <dbReference type="Proteomes" id="UP000275579"/>
    </source>
</evidence>
<dbReference type="FunFam" id="1.10.630.10:FF:000018">
    <property type="entry name" value="Cytochrome P450 monooxygenase"/>
    <property type="match status" value="1"/>
</dbReference>
<accession>A0A3S9Y4I6</accession>
<sequence>MASTEGQATPTPPSYPFRQARGVGIDPEFARLRHDAPLARVTMPYGGQAWLVTRYEDVRTVLGDRRFSRAATLGRDVPRLVPLVQQVPSILTLDPPDHTRQRRLVSRAFTPRRMEELRPKVEQFVDELIDELVGHGPPADLVAHVTRPLPVMVICELLGVPFGERHLFYTWSEAMRSTGADAVAKMKQAGQLPWDYLADRISVERENPSDSVLGTLVRARDEEDRLSEQELVSFAVTLLLAGHETTTDELGNFLYTLLVNPAHHEQLRAHPGMLESAIEELLRFVPIGTLSGFTRIATEDVQLSGGLVRAGDSVVVQADSANRDESVFAAPDELNFRREPNRHLAFGYGPHHCLGAQLARIELRAAIGALLVRLPALALAVAEHEVPWKLGRSALGPQALPVMW</sequence>
<evidence type="ECO:0000256" key="7">
    <source>
        <dbReference type="RuleBase" id="RU000461"/>
    </source>
</evidence>
<dbReference type="PRINTS" id="PR00359">
    <property type="entry name" value="BP450"/>
</dbReference>
<dbReference type="PRINTS" id="PR00385">
    <property type="entry name" value="P450"/>
</dbReference>
<evidence type="ECO:0000256" key="2">
    <source>
        <dbReference type="ARBA" id="ARBA00022617"/>
    </source>
</evidence>
<keyword evidence="3 7" id="KW-0479">Metal-binding</keyword>
<gene>
    <name evidence="9" type="ORF">DDE74_02230</name>
</gene>
<evidence type="ECO:0000256" key="4">
    <source>
        <dbReference type="ARBA" id="ARBA00023002"/>
    </source>
</evidence>
<keyword evidence="4 7" id="KW-0560">Oxidoreductase</keyword>
<keyword evidence="6 7" id="KW-0503">Monooxygenase</keyword>
<evidence type="ECO:0000256" key="1">
    <source>
        <dbReference type="ARBA" id="ARBA00010617"/>
    </source>
</evidence>